<dbReference type="GO" id="GO:0016973">
    <property type="term" value="P:poly(A)+ mRNA export from nucleus"/>
    <property type="evidence" value="ECO:0007669"/>
    <property type="project" value="TreeGrafter"/>
</dbReference>
<feature type="compositionally biased region" description="Basic and acidic residues" evidence="1">
    <location>
        <begin position="466"/>
        <end position="484"/>
    </location>
</feature>
<dbReference type="GO" id="GO:0008298">
    <property type="term" value="P:intracellular mRNA localization"/>
    <property type="evidence" value="ECO:0007669"/>
    <property type="project" value="TreeGrafter"/>
</dbReference>
<evidence type="ECO:0000256" key="1">
    <source>
        <dbReference type="SAM" id="MobiDB-lite"/>
    </source>
</evidence>
<dbReference type="PANTHER" id="PTHR28284:SF1">
    <property type="entry name" value="NUCLEOPORIN NUP60"/>
    <property type="match status" value="1"/>
</dbReference>
<feature type="region of interest" description="Disordered" evidence="1">
    <location>
        <begin position="43"/>
        <end position="114"/>
    </location>
</feature>
<feature type="region of interest" description="Disordered" evidence="1">
    <location>
        <begin position="451"/>
        <end position="498"/>
    </location>
</feature>
<dbReference type="InterPro" id="IPR034432">
    <property type="entry name" value="Nup60"/>
</dbReference>
<feature type="region of interest" description="Disordered" evidence="1">
    <location>
        <begin position="1"/>
        <end position="22"/>
    </location>
</feature>
<feature type="compositionally biased region" description="Polar residues" evidence="1">
    <location>
        <begin position="251"/>
        <end position="276"/>
    </location>
</feature>
<feature type="region of interest" description="Disordered" evidence="1">
    <location>
        <begin position="249"/>
        <end position="276"/>
    </location>
</feature>
<proteinExistence type="predicted"/>
<feature type="compositionally biased region" description="Low complexity" evidence="1">
    <location>
        <begin position="348"/>
        <end position="361"/>
    </location>
</feature>
<evidence type="ECO:0000313" key="2">
    <source>
        <dbReference type="EMBL" id="QLQ79786.1"/>
    </source>
</evidence>
<feature type="compositionally biased region" description="Polar residues" evidence="1">
    <location>
        <begin position="95"/>
        <end position="105"/>
    </location>
</feature>
<feature type="compositionally biased region" description="Basic and acidic residues" evidence="1">
    <location>
        <begin position="383"/>
        <end position="393"/>
    </location>
</feature>
<gene>
    <name evidence="2" type="ORF">HG537_0C04350</name>
</gene>
<dbReference type="Proteomes" id="UP000510647">
    <property type="component" value="Chromosome 3"/>
</dbReference>
<dbReference type="PANTHER" id="PTHR28284">
    <property type="entry name" value="NUCLEOPORIN NUP60"/>
    <property type="match status" value="1"/>
</dbReference>
<organism evidence="2 3">
    <name type="scientific">Torulaspora globosa</name>
    <dbReference type="NCBI Taxonomy" id="48254"/>
    <lineage>
        <taxon>Eukaryota</taxon>
        <taxon>Fungi</taxon>
        <taxon>Dikarya</taxon>
        <taxon>Ascomycota</taxon>
        <taxon>Saccharomycotina</taxon>
        <taxon>Saccharomycetes</taxon>
        <taxon>Saccharomycetales</taxon>
        <taxon>Saccharomycetaceae</taxon>
        <taxon>Torulaspora</taxon>
    </lineage>
</organism>
<dbReference type="EMBL" id="CP059269">
    <property type="protein sequence ID" value="QLQ79786.1"/>
    <property type="molecule type" value="Genomic_DNA"/>
</dbReference>
<feature type="compositionally biased region" description="Polar residues" evidence="1">
    <location>
        <begin position="485"/>
        <end position="494"/>
    </location>
</feature>
<dbReference type="GO" id="GO:0031990">
    <property type="term" value="P:mRNA export from nucleus in response to heat stress"/>
    <property type="evidence" value="ECO:0007669"/>
    <property type="project" value="TreeGrafter"/>
</dbReference>
<dbReference type="GO" id="GO:0017056">
    <property type="term" value="F:structural constituent of nuclear pore"/>
    <property type="evidence" value="ECO:0007669"/>
    <property type="project" value="InterPro"/>
</dbReference>
<evidence type="ECO:0000313" key="3">
    <source>
        <dbReference type="Proteomes" id="UP000510647"/>
    </source>
</evidence>
<sequence>MAQQSKSYRYGKPTAPYKQRVVINNSNNGSSFFRKMKSLFSRQQNTNKTINQSSKASLDQDEDSLPRIPGGFFAAEDSRVKLDTSTGGLQRPEKSSANVTQSIQGEESGDESEIVNTSNAKLAEFFSKKGDQPLTDIEMEGVLSLMKKASRSATPRKRPLIATDFDDSTTVESSRVLKSSRTPSMAATYYKAPSFTPGYEDSIGSQSLGNASLRSTSSRRRVFDYSSFPTPYKTVVYKYSAADGNRFGSAATASETSPNEPGPQSKTNDSSTQRLSNTASALVSLLEDSNQGIASLCSNPYSSYVEPLRQYKKKISTSLPKPDSAASSSLRSEALEKIQDAKDDSNTLVLPKQRQRVQQKPPSDKYKPARSSSLRSSIVPVEEVEKTVKEGGEKPAVPTAAHFSFSLQGKRHEKEQAEVRQPDATSLPDHAGSANTPKPWQRITELAVNETNSRNGQTKTTGGKELNYEEHANGQIDNKSKSQDKTSLFSSVSLTPEPMKFDFGEPLPSNVDASLIDGAKVEKFRSLFAF</sequence>
<feature type="compositionally biased region" description="Polar residues" evidence="1">
    <location>
        <begin position="451"/>
        <end position="461"/>
    </location>
</feature>
<reference evidence="2 3" key="1">
    <citation type="submission" date="2020-06" db="EMBL/GenBank/DDBJ databases">
        <title>The yeast mating-type switching endonuclease HO is a domesticated member of an unorthodox homing genetic element family.</title>
        <authorList>
            <person name="Coughlan A.Y."/>
            <person name="Lombardi L."/>
            <person name="Braun-Galleani S."/>
            <person name="Martos A.R."/>
            <person name="Galeote V."/>
            <person name="Bigey F."/>
            <person name="Dequin S."/>
            <person name="Byrne K.P."/>
            <person name="Wolfe K.H."/>
        </authorList>
    </citation>
    <scope>NUCLEOTIDE SEQUENCE [LARGE SCALE GENOMIC DNA]</scope>
    <source>
        <strain evidence="2 3">CBS2947</strain>
    </source>
</reference>
<dbReference type="AlphaFoldDB" id="A0A7H9HRL2"/>
<dbReference type="OrthoDB" id="5370852at2759"/>
<dbReference type="GO" id="GO:0006607">
    <property type="term" value="P:NLS-bearing protein import into nucleus"/>
    <property type="evidence" value="ECO:0007669"/>
    <property type="project" value="TreeGrafter"/>
</dbReference>
<dbReference type="GO" id="GO:0044615">
    <property type="term" value="C:nuclear pore nuclear basket"/>
    <property type="evidence" value="ECO:0007669"/>
    <property type="project" value="InterPro"/>
</dbReference>
<dbReference type="GO" id="GO:0034398">
    <property type="term" value="P:telomere tethering at nuclear periphery"/>
    <property type="evidence" value="ECO:0007669"/>
    <property type="project" value="TreeGrafter"/>
</dbReference>
<accession>A0A7H9HRL2</accession>
<feature type="region of interest" description="Disordered" evidence="1">
    <location>
        <begin position="340"/>
        <end position="437"/>
    </location>
</feature>
<feature type="compositionally biased region" description="Polar residues" evidence="1">
    <location>
        <begin position="43"/>
        <end position="57"/>
    </location>
</feature>
<name>A0A7H9HRL2_9SACH</name>
<keyword evidence="3" id="KW-1185">Reference proteome</keyword>
<feature type="compositionally biased region" description="Basic and acidic residues" evidence="1">
    <location>
        <begin position="410"/>
        <end position="421"/>
    </location>
</feature>
<protein>
    <submittedName>
        <fullName evidence="2">Uncharacterized protein</fullName>
    </submittedName>
</protein>